<dbReference type="InterPro" id="IPR003838">
    <property type="entry name" value="ABC3_permease_C"/>
</dbReference>
<evidence type="ECO:0000256" key="1">
    <source>
        <dbReference type="ARBA" id="ARBA00004651"/>
    </source>
</evidence>
<name>A0AAP2E2Y6_9BACT</name>
<feature type="domain" description="ABC3 transporter permease C-terminal" evidence="7">
    <location>
        <begin position="295"/>
        <end position="409"/>
    </location>
</feature>
<dbReference type="AlphaFoldDB" id="A0AAP2E2Y6"/>
<dbReference type="Proteomes" id="UP001319080">
    <property type="component" value="Unassembled WGS sequence"/>
</dbReference>
<dbReference type="PROSITE" id="PS51257">
    <property type="entry name" value="PROKAR_LIPOPROTEIN"/>
    <property type="match status" value="1"/>
</dbReference>
<dbReference type="GO" id="GO:0022857">
    <property type="term" value="F:transmembrane transporter activity"/>
    <property type="evidence" value="ECO:0007669"/>
    <property type="project" value="TreeGrafter"/>
</dbReference>
<sequence length="806" mass="88676">MLRNFIVVALRNLRRNKVFSLINIVGLSVGVACCLLLVLYVQDELRYDTYHRDGERVFRITSSSNLSDFKPYPRTSPPIAWGIKDEVPEFETVARIVSPPNVTLNLVRYEDKMFYEPDGYLADSTIMSVLTFPFLEGNPAKALAHPNSVVISETMAHKLFGNESALGKVLNINQGGPAVDFTVTGVMQPPANSHLRINFFASMTSDGWGEYVRREDVADEWAGQNFMNAYVKLRPGYSLPDVIAKMNTAFQQHGASDLKQLGVQKNLGLEPLEDIYLYSSTDKTPRIRYLYVVGSIAAFILLIACINFMNLSTAKAAQRAIEVGLRKSLGAPRGLLIRQFLSETLLIVAIAMIISCMLVPLVLPVFNQLTGKEIHLETSGLGLTALCLLAITIVTGLVAGSYPAFYLSSFQPAGILKGRAALPTGGSLLRRTLVVSQFVIAITLACGMIIVSRQLNFMQEQDLGIDTTHKIVLPLRTDSGKQQYAPLSEAIGKTASVSGVTGTTYLPGSPIFSDFGLYPAGSSMEKAVLVHNSWVEPNYLQVMGIPLVAGHNFASTRDEESWRRVIVNEEAVRQLGLTSESIVGNLLYFDWQGEQYKFEVIGVMKDYHQISLREKIYPILLRVQSEGELDFLIAEVKGGNIDQSLAAFESAWKTVITDAPFEYSFLDENIQKQYTDDKRVAGVINTFTVIAMVISCLGLYGLSGFMAEKRFREIGVRKVLGASVRQIVVMMSGEFVRLVLIAFVLAVPLSLYGINLWLDGFAYKVSPDVTLFALAGGVALLIAVLTISFESIRAASGNPVDALRDQ</sequence>
<protein>
    <submittedName>
        <fullName evidence="9">ABC transporter permease</fullName>
    </submittedName>
</protein>
<organism evidence="9 10">
    <name type="scientific">Dawidia cretensis</name>
    <dbReference type="NCBI Taxonomy" id="2782350"/>
    <lineage>
        <taxon>Bacteria</taxon>
        <taxon>Pseudomonadati</taxon>
        <taxon>Bacteroidota</taxon>
        <taxon>Cytophagia</taxon>
        <taxon>Cytophagales</taxon>
        <taxon>Chryseotaleaceae</taxon>
        <taxon>Dawidia</taxon>
    </lineage>
</organism>
<gene>
    <name evidence="9" type="ORF">KK062_27915</name>
</gene>
<evidence type="ECO:0000259" key="8">
    <source>
        <dbReference type="Pfam" id="PF12704"/>
    </source>
</evidence>
<comment type="subcellular location">
    <subcellularLocation>
        <location evidence="1">Cell membrane</location>
        <topology evidence="1">Multi-pass membrane protein</topology>
    </subcellularLocation>
</comment>
<reference evidence="9 10" key="1">
    <citation type="submission" date="2021-05" db="EMBL/GenBank/DDBJ databases">
        <title>A Polyphasic approach of four new species of the genus Ohtaekwangia: Ohtaekwangia histidinii sp. nov., Ohtaekwangia cretensis sp. nov., Ohtaekwangia indiensis sp. nov., Ohtaekwangia reichenbachii sp. nov. from diverse environment.</title>
        <authorList>
            <person name="Octaviana S."/>
        </authorList>
    </citation>
    <scope>NUCLEOTIDE SEQUENCE [LARGE SCALE GENOMIC DNA]</scope>
    <source>
        <strain evidence="9 10">PWU5</strain>
    </source>
</reference>
<evidence type="ECO:0000256" key="2">
    <source>
        <dbReference type="ARBA" id="ARBA00022475"/>
    </source>
</evidence>
<dbReference type="PANTHER" id="PTHR30572:SF18">
    <property type="entry name" value="ABC-TYPE MACROLIDE FAMILY EXPORT SYSTEM PERMEASE COMPONENT 2"/>
    <property type="match status" value="1"/>
</dbReference>
<dbReference type="InterPro" id="IPR025857">
    <property type="entry name" value="MacB_PCD"/>
</dbReference>
<keyword evidence="2" id="KW-1003">Cell membrane</keyword>
<keyword evidence="3 6" id="KW-0812">Transmembrane</keyword>
<dbReference type="Pfam" id="PF02687">
    <property type="entry name" value="FtsX"/>
    <property type="match status" value="2"/>
</dbReference>
<keyword evidence="5 6" id="KW-0472">Membrane</keyword>
<dbReference type="GO" id="GO:0005886">
    <property type="term" value="C:plasma membrane"/>
    <property type="evidence" value="ECO:0007669"/>
    <property type="project" value="UniProtKB-SubCell"/>
</dbReference>
<feature type="transmembrane region" description="Helical" evidence="6">
    <location>
        <begin position="735"/>
        <end position="757"/>
    </location>
</feature>
<keyword evidence="4 6" id="KW-1133">Transmembrane helix</keyword>
<evidence type="ECO:0000256" key="3">
    <source>
        <dbReference type="ARBA" id="ARBA00022692"/>
    </source>
</evidence>
<evidence type="ECO:0000256" key="5">
    <source>
        <dbReference type="ARBA" id="ARBA00023136"/>
    </source>
</evidence>
<feature type="transmembrane region" description="Helical" evidence="6">
    <location>
        <begin position="289"/>
        <end position="309"/>
    </location>
</feature>
<dbReference type="EMBL" id="JAHESE010000050">
    <property type="protein sequence ID" value="MBT1712100.1"/>
    <property type="molecule type" value="Genomic_DNA"/>
</dbReference>
<feature type="transmembrane region" description="Helical" evidence="6">
    <location>
        <begin position="769"/>
        <end position="789"/>
    </location>
</feature>
<evidence type="ECO:0000313" key="9">
    <source>
        <dbReference type="EMBL" id="MBT1712100.1"/>
    </source>
</evidence>
<feature type="domain" description="MacB-like periplasmic core" evidence="8">
    <location>
        <begin position="490"/>
        <end position="607"/>
    </location>
</feature>
<evidence type="ECO:0000313" key="10">
    <source>
        <dbReference type="Proteomes" id="UP001319080"/>
    </source>
</evidence>
<dbReference type="Pfam" id="PF12704">
    <property type="entry name" value="MacB_PCD"/>
    <property type="match status" value="2"/>
</dbReference>
<dbReference type="PANTHER" id="PTHR30572">
    <property type="entry name" value="MEMBRANE COMPONENT OF TRANSPORTER-RELATED"/>
    <property type="match status" value="1"/>
</dbReference>
<proteinExistence type="predicted"/>
<keyword evidence="10" id="KW-1185">Reference proteome</keyword>
<accession>A0AAP2E2Y6</accession>
<comment type="caution">
    <text evidence="9">The sequence shown here is derived from an EMBL/GenBank/DDBJ whole genome shotgun (WGS) entry which is preliminary data.</text>
</comment>
<feature type="transmembrane region" description="Helical" evidence="6">
    <location>
        <begin position="428"/>
        <end position="451"/>
    </location>
</feature>
<feature type="domain" description="MacB-like periplasmic core" evidence="8">
    <location>
        <begin position="20"/>
        <end position="247"/>
    </location>
</feature>
<feature type="transmembrane region" description="Helical" evidence="6">
    <location>
        <begin position="680"/>
        <end position="702"/>
    </location>
</feature>
<dbReference type="RefSeq" id="WP_254087668.1">
    <property type="nucleotide sequence ID" value="NZ_JAHESE010000050.1"/>
</dbReference>
<feature type="transmembrane region" description="Helical" evidence="6">
    <location>
        <begin position="383"/>
        <end position="407"/>
    </location>
</feature>
<feature type="transmembrane region" description="Helical" evidence="6">
    <location>
        <begin position="345"/>
        <end position="363"/>
    </location>
</feature>
<feature type="transmembrane region" description="Helical" evidence="6">
    <location>
        <begin position="21"/>
        <end position="41"/>
    </location>
</feature>
<feature type="domain" description="ABC3 transporter permease C-terminal" evidence="7">
    <location>
        <begin position="686"/>
        <end position="798"/>
    </location>
</feature>
<evidence type="ECO:0000259" key="7">
    <source>
        <dbReference type="Pfam" id="PF02687"/>
    </source>
</evidence>
<evidence type="ECO:0000256" key="4">
    <source>
        <dbReference type="ARBA" id="ARBA00022989"/>
    </source>
</evidence>
<evidence type="ECO:0000256" key="6">
    <source>
        <dbReference type="SAM" id="Phobius"/>
    </source>
</evidence>
<dbReference type="InterPro" id="IPR050250">
    <property type="entry name" value="Macrolide_Exporter_MacB"/>
</dbReference>